<organism evidence="9 10">
    <name type="scientific">Acetivibrio ethanolgignens</name>
    <dbReference type="NCBI Taxonomy" id="290052"/>
    <lineage>
        <taxon>Bacteria</taxon>
        <taxon>Bacillati</taxon>
        <taxon>Bacillota</taxon>
        <taxon>Clostridia</taxon>
        <taxon>Eubacteriales</taxon>
        <taxon>Oscillospiraceae</taxon>
        <taxon>Acetivibrio</taxon>
    </lineage>
</organism>
<keyword evidence="10" id="KW-1185">Reference proteome</keyword>
<keyword evidence="2" id="KW-0813">Transport</keyword>
<dbReference type="STRING" id="290052.ASU35_08145"/>
<evidence type="ECO:0000256" key="2">
    <source>
        <dbReference type="ARBA" id="ARBA00022448"/>
    </source>
</evidence>
<evidence type="ECO:0000256" key="1">
    <source>
        <dbReference type="ARBA" id="ARBA00004651"/>
    </source>
</evidence>
<evidence type="ECO:0000256" key="7">
    <source>
        <dbReference type="ARBA" id="ARBA00023136"/>
    </source>
</evidence>
<evidence type="ECO:0000256" key="4">
    <source>
        <dbReference type="ARBA" id="ARBA00022692"/>
    </source>
</evidence>
<dbReference type="GO" id="GO:0005886">
    <property type="term" value="C:plasma membrane"/>
    <property type="evidence" value="ECO:0007669"/>
    <property type="project" value="UniProtKB-SubCell"/>
</dbReference>
<keyword evidence="7 8" id="KW-0472">Membrane</keyword>
<feature type="transmembrane region" description="Helical" evidence="8">
    <location>
        <begin position="234"/>
        <end position="253"/>
    </location>
</feature>
<protein>
    <submittedName>
        <fullName evidence="9">ATP synthase subunit J</fullName>
    </submittedName>
</protein>
<feature type="transmembrane region" description="Helical" evidence="8">
    <location>
        <begin position="195"/>
        <end position="213"/>
    </location>
</feature>
<proteinExistence type="predicted"/>
<keyword evidence="4 8" id="KW-0812">Transmembrane</keyword>
<dbReference type="RefSeq" id="WP_058352041.1">
    <property type="nucleotide sequence ID" value="NZ_CABMMD010000101.1"/>
</dbReference>
<feature type="transmembrane region" description="Helical" evidence="8">
    <location>
        <begin position="45"/>
        <end position="64"/>
    </location>
</feature>
<evidence type="ECO:0000313" key="10">
    <source>
        <dbReference type="Proteomes" id="UP000054874"/>
    </source>
</evidence>
<comment type="subcellular location">
    <subcellularLocation>
        <location evidence="1">Cell membrane</location>
        <topology evidence="1">Multi-pass membrane protein</topology>
    </subcellularLocation>
</comment>
<sequence>MGIQKLNRYISSFQLIILGFFLVILLGSFLLMLPIATNDLKGASFLDALFTATSAACVTGLVLHNTAQYWSFFGQAVILLLIQIGGMGVVTVAIAIAMLSGRKIGLMQRSTLQEAISAHRVGGIVKLTVFILKTTFFIEFIGAISLYLSFGMEFGWLKGIWYSLFHSISSFCNAGFDLMGEIQGKTSLMYFSANPFINVPIMLLIIIGGIGFLTWEDIRKNRFQWRKYRMQSKVVLLTTVVLITLPTLYFFFIEFGQKKWQDMSLLERLLASLFHSVTPRTAGFNTIDLSKISEPGQLITIFLMLIGGSSGSTAGGFKVTTLAVLAMTMTAVFRKKDTAECFGRRLSSESVHNAVAIFAIYMLLFLTGGMLICGIEGIPLLSSLFEAASAIATVGLSLGITSQLGAISQIILIGLMFFGRVGCLTLVYAVISKKGSYHSHFPEEKINVG</sequence>
<feature type="transmembrane region" description="Helical" evidence="8">
    <location>
        <begin position="76"/>
        <end position="99"/>
    </location>
</feature>
<feature type="transmembrane region" description="Helical" evidence="8">
    <location>
        <begin position="127"/>
        <end position="148"/>
    </location>
</feature>
<comment type="caution">
    <text evidence="9">The sequence shown here is derived from an EMBL/GenBank/DDBJ whole genome shotgun (WGS) entry which is preliminary data.</text>
</comment>
<keyword evidence="5 8" id="KW-1133">Transmembrane helix</keyword>
<dbReference type="Proteomes" id="UP000054874">
    <property type="component" value="Unassembled WGS sequence"/>
</dbReference>
<dbReference type="Pfam" id="PF02386">
    <property type="entry name" value="TrkH"/>
    <property type="match status" value="1"/>
</dbReference>
<dbReference type="GO" id="GO:0030001">
    <property type="term" value="P:metal ion transport"/>
    <property type="evidence" value="ECO:0007669"/>
    <property type="project" value="UniProtKB-ARBA"/>
</dbReference>
<accession>A0A0V8QGM5</accession>
<evidence type="ECO:0000256" key="5">
    <source>
        <dbReference type="ARBA" id="ARBA00022989"/>
    </source>
</evidence>
<keyword evidence="6" id="KW-0406">Ion transport</keyword>
<keyword evidence="3" id="KW-1003">Cell membrane</keyword>
<dbReference type="InterPro" id="IPR003445">
    <property type="entry name" value="Cat_transpt"/>
</dbReference>
<feature type="transmembrane region" description="Helical" evidence="8">
    <location>
        <begin position="314"/>
        <end position="333"/>
    </location>
</feature>
<dbReference type="GO" id="GO:0008324">
    <property type="term" value="F:monoatomic cation transmembrane transporter activity"/>
    <property type="evidence" value="ECO:0007669"/>
    <property type="project" value="InterPro"/>
</dbReference>
<dbReference type="OrthoDB" id="9810952at2"/>
<evidence type="ECO:0000256" key="8">
    <source>
        <dbReference type="SAM" id="Phobius"/>
    </source>
</evidence>
<feature type="transmembrane region" description="Helical" evidence="8">
    <location>
        <begin position="410"/>
        <end position="431"/>
    </location>
</feature>
<feature type="transmembrane region" description="Helical" evidence="8">
    <location>
        <begin position="12"/>
        <end position="33"/>
    </location>
</feature>
<name>A0A0V8QGM5_9FIRM</name>
<dbReference type="PANTHER" id="PTHR32024">
    <property type="entry name" value="TRK SYSTEM POTASSIUM UPTAKE PROTEIN TRKG-RELATED"/>
    <property type="match status" value="1"/>
</dbReference>
<dbReference type="AlphaFoldDB" id="A0A0V8QGM5"/>
<evidence type="ECO:0000256" key="6">
    <source>
        <dbReference type="ARBA" id="ARBA00023065"/>
    </source>
</evidence>
<dbReference type="PANTHER" id="PTHR32024:SF1">
    <property type="entry name" value="KTR SYSTEM POTASSIUM UPTAKE PROTEIN B"/>
    <property type="match status" value="1"/>
</dbReference>
<feature type="transmembrane region" description="Helical" evidence="8">
    <location>
        <begin position="354"/>
        <end position="372"/>
    </location>
</feature>
<reference evidence="9 10" key="1">
    <citation type="submission" date="2015-11" db="EMBL/GenBank/DDBJ databases">
        <title>Butyribacter intestini gen. nov., sp. nov., a butyric acid-producing bacterium of the family Lachnospiraceae isolated from the human faeces.</title>
        <authorList>
            <person name="Zou Y."/>
            <person name="Xue W."/>
            <person name="Luo G."/>
            <person name="Lv M."/>
        </authorList>
    </citation>
    <scope>NUCLEOTIDE SEQUENCE [LARGE SCALE GENOMIC DNA]</scope>
    <source>
        <strain evidence="9 10">ACET-33324</strain>
    </source>
</reference>
<gene>
    <name evidence="9" type="ORF">ASU35_08145</name>
</gene>
<dbReference type="EMBL" id="LNAM01000101">
    <property type="protein sequence ID" value="KSV59713.1"/>
    <property type="molecule type" value="Genomic_DNA"/>
</dbReference>
<evidence type="ECO:0000313" key="9">
    <source>
        <dbReference type="EMBL" id="KSV59713.1"/>
    </source>
</evidence>
<evidence type="ECO:0000256" key="3">
    <source>
        <dbReference type="ARBA" id="ARBA00022475"/>
    </source>
</evidence>